<comment type="caution">
    <text evidence="3">The sequence shown here is derived from an EMBL/GenBank/DDBJ whole genome shotgun (WGS) entry which is preliminary data.</text>
</comment>
<dbReference type="Pfam" id="PF01531">
    <property type="entry name" value="Glyco_transf_11"/>
    <property type="match status" value="1"/>
</dbReference>
<keyword evidence="1 3" id="KW-0328">Glycosyltransferase</keyword>
<dbReference type="AlphaFoldDB" id="A0A2H0ULH4"/>
<evidence type="ECO:0000256" key="1">
    <source>
        <dbReference type="ARBA" id="ARBA00022676"/>
    </source>
</evidence>
<name>A0A2H0ULH4_9BACT</name>
<proteinExistence type="predicted"/>
<dbReference type="Proteomes" id="UP000229526">
    <property type="component" value="Unassembled WGS sequence"/>
</dbReference>
<keyword evidence="2 3" id="KW-0808">Transferase</keyword>
<sequence>MVKVVLRGGLGNQMFQYAAGLRIALKQGAPLVLDTVLLHDRWPRKEFTYRSFDLDIFTLKPEFTRLSRVADALPIPGFWLGLDMASMKVSGILGGPKFLVEKKEHAFDPEVYSATGSVTLFGRWQNPRYFADIEKELRVAFQFKIPLGEEAASVKERIMASESVALCVRRGDYVQHKSAKALMGETNVDYYAKAIAHINEQVDSPRFFVFTDDIEFCKQEIGLPADTVYIGKMGPKWSWHLELMSLCKHSIIANSTFYWWGAWLNPQPEGVVIAPARWYADREEQPGIFPAHWVQM</sequence>
<dbReference type="PANTHER" id="PTHR11927:SF9">
    <property type="entry name" value="L-FUCOSYLTRANSFERASE"/>
    <property type="match status" value="1"/>
</dbReference>
<dbReference type="GO" id="GO:0008107">
    <property type="term" value="F:galactoside 2-alpha-L-fucosyltransferase activity"/>
    <property type="evidence" value="ECO:0007669"/>
    <property type="project" value="InterPro"/>
</dbReference>
<dbReference type="EMBL" id="PFBD01000012">
    <property type="protein sequence ID" value="PIR87269.1"/>
    <property type="molecule type" value="Genomic_DNA"/>
</dbReference>
<reference evidence="4" key="1">
    <citation type="submission" date="2017-09" db="EMBL/GenBank/DDBJ databases">
        <title>Depth-based differentiation of microbial function through sediment-hosted aquifers and enrichment of novel symbionts in the deep terrestrial subsurface.</title>
        <authorList>
            <person name="Probst A.J."/>
            <person name="Ladd B."/>
            <person name="Jarett J.K."/>
            <person name="Geller-Mcgrath D.E."/>
            <person name="Sieber C.M.K."/>
            <person name="Emerson J.B."/>
            <person name="Anantharaman K."/>
            <person name="Thomas B.C."/>
            <person name="Malmstrom R."/>
            <person name="Stieglmeier M."/>
            <person name="Klingl A."/>
            <person name="Woyke T."/>
            <person name="Ryan C.M."/>
            <person name="Banfield J.F."/>
        </authorList>
    </citation>
    <scope>NUCLEOTIDE SEQUENCE [LARGE SCALE GENOMIC DNA]</scope>
</reference>
<protein>
    <submittedName>
        <fullName evidence="3">Alpha-1,2-fucosyltransferase</fullName>
    </submittedName>
</protein>
<accession>A0A2H0ULH4</accession>
<dbReference type="GO" id="GO:0016020">
    <property type="term" value="C:membrane"/>
    <property type="evidence" value="ECO:0007669"/>
    <property type="project" value="InterPro"/>
</dbReference>
<dbReference type="InterPro" id="IPR002516">
    <property type="entry name" value="Glyco_trans_11"/>
</dbReference>
<dbReference type="GO" id="GO:0005975">
    <property type="term" value="P:carbohydrate metabolic process"/>
    <property type="evidence" value="ECO:0007669"/>
    <property type="project" value="InterPro"/>
</dbReference>
<evidence type="ECO:0000313" key="4">
    <source>
        <dbReference type="Proteomes" id="UP000229526"/>
    </source>
</evidence>
<gene>
    <name evidence="3" type="ORF">COU11_01415</name>
</gene>
<evidence type="ECO:0000256" key="2">
    <source>
        <dbReference type="ARBA" id="ARBA00022679"/>
    </source>
</evidence>
<dbReference type="CDD" id="cd11301">
    <property type="entry name" value="Fut1_Fut2_like"/>
    <property type="match status" value="1"/>
</dbReference>
<organism evidence="3 4">
    <name type="scientific">Candidatus Harrisonbacteria bacterium CG10_big_fil_rev_8_21_14_0_10_49_15</name>
    <dbReference type="NCBI Taxonomy" id="1974587"/>
    <lineage>
        <taxon>Bacteria</taxon>
        <taxon>Candidatus Harrisoniibacteriota</taxon>
    </lineage>
</organism>
<evidence type="ECO:0000313" key="3">
    <source>
        <dbReference type="EMBL" id="PIR87269.1"/>
    </source>
</evidence>
<dbReference type="PANTHER" id="PTHR11927">
    <property type="entry name" value="GALACTOSIDE 2-L-FUCOSYLTRANSFERASE"/>
    <property type="match status" value="1"/>
</dbReference>